<evidence type="ECO:0000256" key="1">
    <source>
        <dbReference type="ARBA" id="ARBA00001974"/>
    </source>
</evidence>
<dbReference type="NCBIfam" id="TIGR00275">
    <property type="entry name" value="aminoacetone oxidase family FAD-binding enzyme"/>
    <property type="match status" value="1"/>
</dbReference>
<feature type="domain" description="RsdA/BaiN/AoA(So)-like insert" evidence="5">
    <location>
        <begin position="186"/>
        <end position="328"/>
    </location>
</feature>
<accession>A0ABZ1E1I9</accession>
<evidence type="ECO:0000259" key="5">
    <source>
        <dbReference type="Pfam" id="PF22780"/>
    </source>
</evidence>
<dbReference type="PANTHER" id="PTHR42887">
    <property type="entry name" value="OS12G0638800 PROTEIN"/>
    <property type="match status" value="1"/>
</dbReference>
<keyword evidence="7" id="KW-1185">Reference proteome</keyword>
<dbReference type="InterPro" id="IPR036188">
    <property type="entry name" value="FAD/NAD-bd_sf"/>
</dbReference>
<evidence type="ECO:0000313" key="6">
    <source>
        <dbReference type="EMBL" id="WRY34938.1"/>
    </source>
</evidence>
<name>A0ABZ1E1I9_9RHOB</name>
<dbReference type="InterPro" id="IPR055178">
    <property type="entry name" value="RsdA/BaiN/AoA(So)-like_dom"/>
</dbReference>
<dbReference type="NCBIfam" id="TIGR03862">
    <property type="entry name" value="flavo_PP4765"/>
    <property type="match status" value="1"/>
</dbReference>
<dbReference type="PANTHER" id="PTHR42887:SF1">
    <property type="entry name" value="BLR3961 PROTEIN"/>
    <property type="match status" value="1"/>
</dbReference>
<dbReference type="Pfam" id="PF22780">
    <property type="entry name" value="HI0933_like_1st"/>
    <property type="match status" value="1"/>
</dbReference>
<reference evidence="6 7" key="1">
    <citation type="submission" date="2023-09" db="EMBL/GenBank/DDBJ databases">
        <title>Thioclava shenzhenensis sp. nov., a multidrug resistant bacteria-antagonizing species isolated from coastal seawater.</title>
        <authorList>
            <person name="Long M."/>
        </authorList>
    </citation>
    <scope>NUCLEOTIDE SEQUENCE [LARGE SCALE GENOMIC DNA]</scope>
    <source>
        <strain evidence="6 7">FTW29</strain>
    </source>
</reference>
<proteinExistence type="predicted"/>
<feature type="domain" description="RsdA/BaiN/AoA(So)-like Rossmann fold-like" evidence="4">
    <location>
        <begin position="3"/>
        <end position="381"/>
    </location>
</feature>
<evidence type="ECO:0000256" key="2">
    <source>
        <dbReference type="ARBA" id="ARBA00022630"/>
    </source>
</evidence>
<dbReference type="Gene3D" id="1.10.8.260">
    <property type="entry name" value="HI0933 insert domain-like"/>
    <property type="match status" value="1"/>
</dbReference>
<dbReference type="EMBL" id="CP135443">
    <property type="protein sequence ID" value="WRY34938.1"/>
    <property type="molecule type" value="Genomic_DNA"/>
</dbReference>
<dbReference type="RefSeq" id="WP_406721561.1">
    <property type="nucleotide sequence ID" value="NZ_CP135443.1"/>
</dbReference>
<organism evidence="6 7">
    <name type="scientific">Thioclava litoralis</name>
    <dbReference type="NCBI Taxonomy" id="3076557"/>
    <lineage>
        <taxon>Bacteria</taxon>
        <taxon>Pseudomonadati</taxon>
        <taxon>Pseudomonadota</taxon>
        <taxon>Alphaproteobacteria</taxon>
        <taxon>Rhodobacterales</taxon>
        <taxon>Paracoccaceae</taxon>
        <taxon>Thioclava</taxon>
    </lineage>
</organism>
<keyword evidence="2" id="KW-0285">Flavoprotein</keyword>
<dbReference type="Proteomes" id="UP001623290">
    <property type="component" value="Chromosome"/>
</dbReference>
<evidence type="ECO:0000259" key="4">
    <source>
        <dbReference type="Pfam" id="PF03486"/>
    </source>
</evidence>
<protein>
    <submittedName>
        <fullName evidence="6">TIGR03862 family flavoprotein</fullName>
    </submittedName>
</protein>
<keyword evidence="3" id="KW-0274">FAD</keyword>
<dbReference type="SUPFAM" id="SSF160996">
    <property type="entry name" value="HI0933 insert domain-like"/>
    <property type="match status" value="1"/>
</dbReference>
<dbReference type="Gene3D" id="2.40.30.10">
    <property type="entry name" value="Translation factors"/>
    <property type="match status" value="1"/>
</dbReference>
<gene>
    <name evidence="6" type="ORF">RPE78_06550</name>
</gene>
<dbReference type="PRINTS" id="PR00368">
    <property type="entry name" value="FADPNR"/>
</dbReference>
<comment type="cofactor">
    <cofactor evidence="1">
        <name>FAD</name>
        <dbReference type="ChEBI" id="CHEBI:57692"/>
    </cofactor>
</comment>
<dbReference type="Gene3D" id="3.50.50.60">
    <property type="entry name" value="FAD/NAD(P)-binding domain"/>
    <property type="match status" value="1"/>
</dbReference>
<dbReference type="SUPFAM" id="SSF51905">
    <property type="entry name" value="FAD/NAD(P)-binding domain"/>
    <property type="match status" value="1"/>
</dbReference>
<dbReference type="InterPro" id="IPR023166">
    <property type="entry name" value="BaiN-like_dom_sf"/>
</dbReference>
<dbReference type="InterPro" id="IPR004792">
    <property type="entry name" value="BaiN-like"/>
</dbReference>
<dbReference type="InterPro" id="IPR022460">
    <property type="entry name" value="Flavoprotein_PP4765"/>
</dbReference>
<evidence type="ECO:0000313" key="7">
    <source>
        <dbReference type="Proteomes" id="UP001623290"/>
    </source>
</evidence>
<dbReference type="InterPro" id="IPR057661">
    <property type="entry name" value="RsdA/BaiN/AoA(So)_Rossmann"/>
</dbReference>
<sequence>MTALVIGAGPAGLMAAEQIARAGHAVTLADAMPTPARKFLMAGKSGLNLTKDEPPEALAAHYPEAWIRPYVTSFGAAQMQAFARDLGIDIFTGSSGRVFPTGMKASPFLRAWLARLDSLGVTRHQRWHWTGWDGTAVLFNTPDGPQRLTPKVCVLALGGASWPKLGSTGGWAEALKAKGVLLTPFQPANMGFHIDWSPHMQPHFGNPLKSIALITPTRSLKAECVLSARGLEGGGIYELSAELRNGAPLALDLLPDTPLDALAQKLAKPRGKASLSNHLRKITRLDPTKLALLNEWARPLPSDPIHLARRLKHLPTPLGAPFPITEAISTAGGIAAKALTDSLELTAIPNTFAAGEMLDWEAPTGGYLLTACFATGYAAGRAAARRLSTLPAA</sequence>
<evidence type="ECO:0000256" key="3">
    <source>
        <dbReference type="ARBA" id="ARBA00022827"/>
    </source>
</evidence>
<dbReference type="Pfam" id="PF03486">
    <property type="entry name" value="HI0933_like"/>
    <property type="match status" value="1"/>
</dbReference>